<evidence type="ECO:0000313" key="2">
    <source>
        <dbReference type="EMBL" id="KAE8257859.1"/>
    </source>
</evidence>
<evidence type="ECO:0000313" key="3">
    <source>
        <dbReference type="Proteomes" id="UP000077521"/>
    </source>
</evidence>
<proteinExistence type="predicted"/>
<dbReference type="EMBL" id="LWDF02000093">
    <property type="protein sequence ID" value="KAE8257859.1"/>
    <property type="molecule type" value="Genomic_DNA"/>
</dbReference>
<accession>A0A177TK84</accession>
<protein>
    <submittedName>
        <fullName evidence="2">Uncharacterized protein</fullName>
    </submittedName>
</protein>
<dbReference type="Proteomes" id="UP000077521">
    <property type="component" value="Unassembled WGS sequence"/>
</dbReference>
<feature type="compositionally biased region" description="Gly residues" evidence="1">
    <location>
        <begin position="23"/>
        <end position="39"/>
    </location>
</feature>
<comment type="caution">
    <text evidence="2">The sequence shown here is derived from an EMBL/GenBank/DDBJ whole genome shotgun (WGS) entry which is preliminary data.</text>
</comment>
<gene>
    <name evidence="2" type="ORF">A4X13_0g2078</name>
</gene>
<reference evidence="2" key="2">
    <citation type="journal article" date="2019" name="IMA Fungus">
        <title>Genome sequencing and comparison of five Tilletia species to identify candidate genes for the detection of regulated species infecting wheat.</title>
        <authorList>
            <person name="Nguyen H.D.T."/>
            <person name="Sultana T."/>
            <person name="Kesanakurti P."/>
            <person name="Hambleton S."/>
        </authorList>
    </citation>
    <scope>NUCLEOTIDE SEQUENCE</scope>
    <source>
        <strain evidence="2">DAOMC 236416</strain>
    </source>
</reference>
<feature type="region of interest" description="Disordered" evidence="1">
    <location>
        <begin position="1"/>
        <end position="52"/>
    </location>
</feature>
<evidence type="ECO:0000256" key="1">
    <source>
        <dbReference type="SAM" id="MobiDB-lite"/>
    </source>
</evidence>
<sequence length="87" mass="8842">MNAWMASQDMSSGPHASWHTQGQGQGQVQGQGQLFGHGGAPSPNGSGAYNQAHHDAYMGQAALIALGQAVAAAGPANIPQQQQAAFM</sequence>
<organism evidence="2 3">
    <name type="scientific">Tilletia indica</name>
    <dbReference type="NCBI Taxonomy" id="43049"/>
    <lineage>
        <taxon>Eukaryota</taxon>
        <taxon>Fungi</taxon>
        <taxon>Dikarya</taxon>
        <taxon>Basidiomycota</taxon>
        <taxon>Ustilaginomycotina</taxon>
        <taxon>Exobasidiomycetes</taxon>
        <taxon>Tilletiales</taxon>
        <taxon>Tilletiaceae</taxon>
        <taxon>Tilletia</taxon>
    </lineage>
</organism>
<dbReference type="AlphaFoldDB" id="A0A177TK84"/>
<keyword evidence="3" id="KW-1185">Reference proteome</keyword>
<name>A0A177TK84_9BASI</name>
<reference evidence="2" key="1">
    <citation type="submission" date="2016-04" db="EMBL/GenBank/DDBJ databases">
        <authorList>
            <person name="Nguyen H.D."/>
            <person name="Samba Siva P."/>
            <person name="Cullis J."/>
            <person name="Levesque C.A."/>
            <person name="Hambleton S."/>
        </authorList>
    </citation>
    <scope>NUCLEOTIDE SEQUENCE</scope>
    <source>
        <strain evidence="2">DAOMC 236416</strain>
    </source>
</reference>